<dbReference type="OrthoDB" id="9801573at2"/>
<name>A0A5M6IMT0_9PROT</name>
<dbReference type="EMBL" id="VWPK01000066">
    <property type="protein sequence ID" value="KAA5608865.1"/>
    <property type="molecule type" value="Genomic_DNA"/>
</dbReference>
<evidence type="ECO:0000313" key="2">
    <source>
        <dbReference type="EMBL" id="KAA5608865.1"/>
    </source>
</evidence>
<evidence type="ECO:0000259" key="1">
    <source>
        <dbReference type="Pfam" id="PF13439"/>
    </source>
</evidence>
<dbReference type="SUPFAM" id="SSF53756">
    <property type="entry name" value="UDP-Glycosyltransferase/glycogen phosphorylase"/>
    <property type="match status" value="1"/>
</dbReference>
<keyword evidence="2" id="KW-0808">Transferase</keyword>
<dbReference type="GO" id="GO:0016757">
    <property type="term" value="F:glycosyltransferase activity"/>
    <property type="evidence" value="ECO:0007669"/>
    <property type="project" value="UniProtKB-ARBA"/>
</dbReference>
<dbReference type="AlphaFoldDB" id="A0A5M6IMT0"/>
<protein>
    <submittedName>
        <fullName evidence="2">Glycosyltransferase family 4 protein</fullName>
    </submittedName>
</protein>
<dbReference type="PANTHER" id="PTHR12526">
    <property type="entry name" value="GLYCOSYLTRANSFERASE"/>
    <property type="match status" value="1"/>
</dbReference>
<dbReference type="Pfam" id="PF13692">
    <property type="entry name" value="Glyco_trans_1_4"/>
    <property type="match status" value="1"/>
</dbReference>
<comment type="caution">
    <text evidence="2">The sequence shown here is derived from an EMBL/GenBank/DDBJ whole genome shotgun (WGS) entry which is preliminary data.</text>
</comment>
<sequence length="341" mass="35783">MTIVSVAYPLAPVGPDAVGGVEQVLHTLDRALVAAGHRSIVIARADSRIAGELVPIPVMPVDEDCRGAVHATVREALAGVMAQADVVHMHGIDFAATLPPPGPPVLATLHLPPSWYPPAALAPTRPDTWLNCVSLSQQETCPPGAPLLAPVPNGVDVATLGATRHARRGFALMLGRICPEKGQHLALAAAHVAGVPLLVAGTAFPYPSHLDYLNQRVRPLLDRCRRWIGPLGIARKRRLLAAAHCVLLPSLAPETSSLVAMEAAACGTPVVAFPAGAIPDIVEHSRTGFLVRDAAEMAAAISRAGDIDPEACRAVARARFGMDRMVAGYLAHYRQLATIPA</sequence>
<dbReference type="Gene3D" id="3.40.50.2000">
    <property type="entry name" value="Glycogen Phosphorylase B"/>
    <property type="match status" value="2"/>
</dbReference>
<accession>A0A5M6IMT0</accession>
<dbReference type="Proteomes" id="UP000325255">
    <property type="component" value="Unassembled WGS sequence"/>
</dbReference>
<gene>
    <name evidence="2" type="ORF">F1189_27035</name>
</gene>
<feature type="domain" description="Glycosyltransferase subfamily 4-like N-terminal" evidence="1">
    <location>
        <begin position="18"/>
        <end position="125"/>
    </location>
</feature>
<keyword evidence="3" id="KW-1185">Reference proteome</keyword>
<organism evidence="2 3">
    <name type="scientific">Rhodovastum atsumiense</name>
    <dbReference type="NCBI Taxonomy" id="504468"/>
    <lineage>
        <taxon>Bacteria</taxon>
        <taxon>Pseudomonadati</taxon>
        <taxon>Pseudomonadota</taxon>
        <taxon>Alphaproteobacteria</taxon>
        <taxon>Acetobacterales</taxon>
        <taxon>Acetobacteraceae</taxon>
        <taxon>Rhodovastum</taxon>
    </lineage>
</organism>
<reference evidence="2 3" key="1">
    <citation type="submission" date="2019-09" db="EMBL/GenBank/DDBJ databases">
        <title>Genome sequence of Rhodovastum atsumiense, a diverse member of the Acetobacteraceae family of non-sulfur purple photosynthetic bacteria.</title>
        <authorList>
            <person name="Meyer T."/>
            <person name="Kyndt J."/>
        </authorList>
    </citation>
    <scope>NUCLEOTIDE SEQUENCE [LARGE SCALE GENOMIC DNA]</scope>
    <source>
        <strain evidence="2 3">DSM 21279</strain>
    </source>
</reference>
<proteinExistence type="predicted"/>
<dbReference type="PANTHER" id="PTHR12526:SF595">
    <property type="entry name" value="BLL5217 PROTEIN"/>
    <property type="match status" value="1"/>
</dbReference>
<dbReference type="InterPro" id="IPR028098">
    <property type="entry name" value="Glyco_trans_4-like_N"/>
</dbReference>
<evidence type="ECO:0000313" key="3">
    <source>
        <dbReference type="Proteomes" id="UP000325255"/>
    </source>
</evidence>
<dbReference type="Pfam" id="PF13439">
    <property type="entry name" value="Glyco_transf_4"/>
    <property type="match status" value="1"/>
</dbReference>